<dbReference type="EMBL" id="LSTO01000001">
    <property type="protein sequence ID" value="OWW21742.1"/>
    <property type="molecule type" value="Genomic_DNA"/>
</dbReference>
<comment type="caution">
    <text evidence="2">The sequence shown here is derived from an EMBL/GenBank/DDBJ whole genome shotgun (WGS) entry which is preliminary data.</text>
</comment>
<keyword evidence="3" id="KW-1185">Reference proteome</keyword>
<feature type="signal peptide" evidence="1">
    <location>
        <begin position="1"/>
        <end position="19"/>
    </location>
</feature>
<accession>A0A254TK99</accession>
<dbReference type="AlphaFoldDB" id="A0A254TK99"/>
<evidence type="ECO:0000313" key="2">
    <source>
        <dbReference type="EMBL" id="OWW21742.1"/>
    </source>
</evidence>
<evidence type="ECO:0008006" key="4">
    <source>
        <dbReference type="Google" id="ProtNLM"/>
    </source>
</evidence>
<name>A0A254TK99_9BURK</name>
<sequence>MIITLIALVAMTLASIALVRSVDTSTVIAGNLAFKQSATTSGDAGIEAAIAWMNANSGILEQDSPTNGYYATSQDNLDLTGNKTPDDTSDNLDWTSASAVKTLVKDAVGNEVAFVIHRMCNDVGPLNGATCATEQSAQAGSSQGSARQMQTYQPGSWGSVANRGYYRITARIAGPRNNTSYVQAIISR</sequence>
<feature type="chain" id="PRO_5011717507" description="Type 4 fimbrial biogenesis protein PilX N-terminal domain-containing protein" evidence="1">
    <location>
        <begin position="20"/>
        <end position="188"/>
    </location>
</feature>
<reference evidence="2 3" key="1">
    <citation type="submission" date="2016-02" db="EMBL/GenBank/DDBJ databases">
        <authorList>
            <person name="Wen L."/>
            <person name="He K."/>
            <person name="Yang H."/>
        </authorList>
    </citation>
    <scope>NUCLEOTIDE SEQUENCE [LARGE SCALE GENOMIC DNA]</scope>
    <source>
        <strain evidence="2 3">TSA40</strain>
    </source>
</reference>
<evidence type="ECO:0000313" key="3">
    <source>
        <dbReference type="Proteomes" id="UP000197535"/>
    </source>
</evidence>
<proteinExistence type="predicted"/>
<evidence type="ECO:0000256" key="1">
    <source>
        <dbReference type="SAM" id="SignalP"/>
    </source>
</evidence>
<organism evidence="2 3">
    <name type="scientific">Noviherbaspirillum denitrificans</name>
    <dbReference type="NCBI Taxonomy" id="1968433"/>
    <lineage>
        <taxon>Bacteria</taxon>
        <taxon>Pseudomonadati</taxon>
        <taxon>Pseudomonadota</taxon>
        <taxon>Betaproteobacteria</taxon>
        <taxon>Burkholderiales</taxon>
        <taxon>Oxalobacteraceae</taxon>
        <taxon>Noviherbaspirillum</taxon>
    </lineage>
</organism>
<gene>
    <name evidence="2" type="ORF">AYR66_21870</name>
</gene>
<keyword evidence="1" id="KW-0732">Signal</keyword>
<dbReference type="Proteomes" id="UP000197535">
    <property type="component" value="Unassembled WGS sequence"/>
</dbReference>
<protein>
    <recommendedName>
        <fullName evidence="4">Type 4 fimbrial biogenesis protein PilX N-terminal domain-containing protein</fullName>
    </recommendedName>
</protein>